<evidence type="ECO:0000313" key="1">
    <source>
        <dbReference type="EMBL" id="KAF0291807.1"/>
    </source>
</evidence>
<reference evidence="1 2" key="1">
    <citation type="submission" date="2019-07" db="EMBL/GenBank/DDBJ databases">
        <title>Draft genome assembly of a fouling barnacle, Amphibalanus amphitrite (Darwin, 1854): The first reference genome for Thecostraca.</title>
        <authorList>
            <person name="Kim W."/>
        </authorList>
    </citation>
    <scope>NUCLEOTIDE SEQUENCE [LARGE SCALE GENOMIC DNA]</scope>
    <source>
        <strain evidence="1">SNU_AA5</strain>
        <tissue evidence="1">Soma without cirri and trophi</tissue>
    </source>
</reference>
<gene>
    <name evidence="1" type="ORF">FJT64_010114</name>
</gene>
<name>A0A6A4V6C8_AMPAM</name>
<proteinExistence type="predicted"/>
<evidence type="ECO:0000313" key="2">
    <source>
        <dbReference type="Proteomes" id="UP000440578"/>
    </source>
</evidence>
<dbReference type="EMBL" id="VIIS01001854">
    <property type="protein sequence ID" value="KAF0291807.1"/>
    <property type="molecule type" value="Genomic_DNA"/>
</dbReference>
<dbReference type="Proteomes" id="UP000440578">
    <property type="component" value="Unassembled WGS sequence"/>
</dbReference>
<sequence>MKNVTGSHTVPEVAEKYEKQEGTYQYAKAFVNELEVRKSALLQRLDELTIVRNSQLLRAESEQEAQLRSAAGDARAAAQPARWSRVAACSRVTQTLARLRQLLEYLSTVFVSAGLVEPPPAHDPADTESHLHSLLATAGAGVSALMASLRGTEPERAQRAAAAAAFLMTRSEHRVSKRRTQLEDDTARDDIGYVGTDGDTTGDDAVPSRAAIKRQAHMILMARQKSGSRSRKK</sequence>
<dbReference type="AlphaFoldDB" id="A0A6A4V6C8"/>
<protein>
    <submittedName>
        <fullName evidence="1">Uncharacterized protein</fullName>
    </submittedName>
</protein>
<accession>A0A6A4V6C8</accession>
<keyword evidence="2" id="KW-1185">Reference proteome</keyword>
<comment type="caution">
    <text evidence="1">The sequence shown here is derived from an EMBL/GenBank/DDBJ whole genome shotgun (WGS) entry which is preliminary data.</text>
</comment>
<organism evidence="1 2">
    <name type="scientific">Amphibalanus amphitrite</name>
    <name type="common">Striped barnacle</name>
    <name type="synonym">Balanus amphitrite</name>
    <dbReference type="NCBI Taxonomy" id="1232801"/>
    <lineage>
        <taxon>Eukaryota</taxon>
        <taxon>Metazoa</taxon>
        <taxon>Ecdysozoa</taxon>
        <taxon>Arthropoda</taxon>
        <taxon>Crustacea</taxon>
        <taxon>Multicrustacea</taxon>
        <taxon>Cirripedia</taxon>
        <taxon>Thoracica</taxon>
        <taxon>Thoracicalcarea</taxon>
        <taxon>Balanomorpha</taxon>
        <taxon>Balanoidea</taxon>
        <taxon>Balanidae</taxon>
        <taxon>Amphibalaninae</taxon>
        <taxon>Amphibalanus</taxon>
    </lineage>
</organism>